<dbReference type="CDD" id="cd22823">
    <property type="entry name" value="Gal_Rha_Lectin"/>
    <property type="match status" value="1"/>
</dbReference>
<dbReference type="Proteomes" id="UP000663879">
    <property type="component" value="Unassembled WGS sequence"/>
</dbReference>
<dbReference type="OrthoDB" id="4405280at2759"/>
<keyword evidence="1" id="KW-0472">Membrane</keyword>
<comment type="caution">
    <text evidence="2">The sequence shown here is derived from an EMBL/GenBank/DDBJ whole genome shotgun (WGS) entry which is preliminary data.</text>
</comment>
<organism evidence="2 3">
    <name type="scientific">Brachionus calyciflorus</name>
    <dbReference type="NCBI Taxonomy" id="104777"/>
    <lineage>
        <taxon>Eukaryota</taxon>
        <taxon>Metazoa</taxon>
        <taxon>Spiralia</taxon>
        <taxon>Gnathifera</taxon>
        <taxon>Rotifera</taxon>
        <taxon>Eurotatoria</taxon>
        <taxon>Monogononta</taxon>
        <taxon>Pseudotrocha</taxon>
        <taxon>Ploima</taxon>
        <taxon>Brachionidae</taxon>
        <taxon>Brachionus</taxon>
    </lineage>
</organism>
<dbReference type="AlphaFoldDB" id="A0A813M673"/>
<protein>
    <submittedName>
        <fullName evidence="2">Uncharacterized protein</fullName>
    </submittedName>
</protein>
<keyword evidence="1" id="KW-1133">Transmembrane helix</keyword>
<gene>
    <name evidence="2" type="ORF">OXX778_LOCUS1042</name>
</gene>
<sequence>MHLRIQILILIVTCCIALVESTFIVPSILEPPKANRIICRDSRIEQQNANIIQNELQNQEQTPYINCVNNAILKISFANLQISTQSSCPLQFLREKDTSYFTCDTNNFANSNVTNVIKLLCDGKEKCVFNFNQLPVLLCIDQNNDIFELPIEFMSVQLTYNCQTPRRRFRPFSNKRYDTKFTQNIKNPLKTLSYNNLHKVF</sequence>
<reference evidence="2" key="1">
    <citation type="submission" date="2021-02" db="EMBL/GenBank/DDBJ databases">
        <authorList>
            <person name="Nowell W R."/>
        </authorList>
    </citation>
    <scope>NUCLEOTIDE SEQUENCE</scope>
    <source>
        <strain evidence="2">Ploen Becks lab</strain>
    </source>
</reference>
<keyword evidence="3" id="KW-1185">Reference proteome</keyword>
<accession>A0A813M673</accession>
<dbReference type="EMBL" id="CAJNOC010000060">
    <property type="protein sequence ID" value="CAF0710955.1"/>
    <property type="molecule type" value="Genomic_DNA"/>
</dbReference>
<keyword evidence="1" id="KW-0812">Transmembrane</keyword>
<evidence type="ECO:0000256" key="1">
    <source>
        <dbReference type="SAM" id="Phobius"/>
    </source>
</evidence>
<evidence type="ECO:0000313" key="3">
    <source>
        <dbReference type="Proteomes" id="UP000663879"/>
    </source>
</evidence>
<name>A0A813M673_9BILA</name>
<feature type="transmembrane region" description="Helical" evidence="1">
    <location>
        <begin position="7"/>
        <end position="29"/>
    </location>
</feature>
<evidence type="ECO:0000313" key="2">
    <source>
        <dbReference type="EMBL" id="CAF0710955.1"/>
    </source>
</evidence>
<proteinExistence type="predicted"/>